<reference evidence="2 3" key="1">
    <citation type="submission" date="2019-08" db="EMBL/GenBank/DDBJ databases">
        <authorList>
            <person name="Alioto T."/>
            <person name="Alioto T."/>
            <person name="Gomez Garrido J."/>
        </authorList>
    </citation>
    <scope>NUCLEOTIDE SEQUENCE [LARGE SCALE GENOMIC DNA]</scope>
</reference>
<keyword evidence="3" id="KW-1185">Reference proteome</keyword>
<dbReference type="GO" id="GO:0004527">
    <property type="term" value="F:exonuclease activity"/>
    <property type="evidence" value="ECO:0007669"/>
    <property type="project" value="UniProtKB-KW"/>
</dbReference>
<keyword evidence="2" id="KW-0378">Hydrolase</keyword>
<dbReference type="Proteomes" id="UP000325440">
    <property type="component" value="Unassembled WGS sequence"/>
</dbReference>
<protein>
    <submittedName>
        <fullName evidence="2">Endonuclease/exonuclease/phosphatase</fullName>
    </submittedName>
</protein>
<accession>A0A5E4N570</accession>
<dbReference type="InterPro" id="IPR005135">
    <property type="entry name" value="Endo/exonuclease/phosphatase"/>
</dbReference>
<dbReference type="InterPro" id="IPR036691">
    <property type="entry name" value="Endo/exonu/phosph_ase_sf"/>
</dbReference>
<evidence type="ECO:0000313" key="2">
    <source>
        <dbReference type="EMBL" id="VVC38752.1"/>
    </source>
</evidence>
<organism evidence="2 3">
    <name type="scientific">Cinara cedri</name>
    <dbReference type="NCBI Taxonomy" id="506608"/>
    <lineage>
        <taxon>Eukaryota</taxon>
        <taxon>Metazoa</taxon>
        <taxon>Ecdysozoa</taxon>
        <taxon>Arthropoda</taxon>
        <taxon>Hexapoda</taxon>
        <taxon>Insecta</taxon>
        <taxon>Pterygota</taxon>
        <taxon>Neoptera</taxon>
        <taxon>Paraneoptera</taxon>
        <taxon>Hemiptera</taxon>
        <taxon>Sternorrhyncha</taxon>
        <taxon>Aphidomorpha</taxon>
        <taxon>Aphidoidea</taxon>
        <taxon>Aphididae</taxon>
        <taxon>Lachninae</taxon>
        <taxon>Cinara</taxon>
    </lineage>
</organism>
<evidence type="ECO:0000313" key="3">
    <source>
        <dbReference type="Proteomes" id="UP000325440"/>
    </source>
</evidence>
<sequence>MPQISGALDKKTGNRKNGLLFGTWNVRTLFKPGAAQNIVKEIEKYKLTIVALQEIRWDDTGTIDIQETTILYGDLNAKVGKKAVFRPIIGSHSLHEVTNDNGLRLIDFACGNGLVVKSTMFPHKNIYKGTWMSPDGRCVNQIDHILVSTRFKNCIQDIRTMRRADGDSDHYLIQVSDVGKNQEDRCSIRGGFRKHNKFLKNEDGSLTTGQEEMLEKWRQYFGQLLNCENPEETFEWTLKTND</sequence>
<gene>
    <name evidence="2" type="ORF">CINCED_3A016097</name>
</gene>
<dbReference type="GO" id="GO:0004519">
    <property type="term" value="F:endonuclease activity"/>
    <property type="evidence" value="ECO:0007669"/>
    <property type="project" value="UniProtKB-KW"/>
</dbReference>
<evidence type="ECO:0000259" key="1">
    <source>
        <dbReference type="Pfam" id="PF03372"/>
    </source>
</evidence>
<dbReference type="OrthoDB" id="6618607at2759"/>
<feature type="domain" description="Endonuclease/exonuclease/phosphatase" evidence="1">
    <location>
        <begin position="22"/>
        <end position="152"/>
    </location>
</feature>
<dbReference type="Pfam" id="PF03372">
    <property type="entry name" value="Exo_endo_phos"/>
    <property type="match status" value="1"/>
</dbReference>
<proteinExistence type="predicted"/>
<keyword evidence="2" id="KW-0540">Nuclease</keyword>
<dbReference type="AlphaFoldDB" id="A0A5E4N570"/>
<keyword evidence="2" id="KW-0269">Exonuclease</keyword>
<dbReference type="Gene3D" id="3.60.10.10">
    <property type="entry name" value="Endonuclease/exonuclease/phosphatase"/>
    <property type="match status" value="1"/>
</dbReference>
<dbReference type="EMBL" id="CABPRJ010001495">
    <property type="protein sequence ID" value="VVC38752.1"/>
    <property type="molecule type" value="Genomic_DNA"/>
</dbReference>
<keyword evidence="2" id="KW-0255">Endonuclease</keyword>
<dbReference type="SUPFAM" id="SSF56219">
    <property type="entry name" value="DNase I-like"/>
    <property type="match status" value="1"/>
</dbReference>
<name>A0A5E4N570_9HEMI</name>